<dbReference type="InterPro" id="IPR018247">
    <property type="entry name" value="EF_Hand_1_Ca_BS"/>
</dbReference>
<evidence type="ECO:0000313" key="9">
    <source>
        <dbReference type="EMBL" id="KAF6052759.1"/>
    </source>
</evidence>
<protein>
    <recommendedName>
        <fullName evidence="7">Calcium-binding protein NCS-1</fullName>
    </recommendedName>
</protein>
<evidence type="ECO:0000256" key="6">
    <source>
        <dbReference type="ARBA" id="ARBA00023288"/>
    </source>
</evidence>
<dbReference type="CDD" id="cd00051">
    <property type="entry name" value="EFh"/>
    <property type="match status" value="1"/>
</dbReference>
<dbReference type="GO" id="GO:0009966">
    <property type="term" value="P:regulation of signal transduction"/>
    <property type="evidence" value="ECO:0007669"/>
    <property type="project" value="EnsemblFungi"/>
</dbReference>
<dbReference type="SUPFAM" id="SSF47473">
    <property type="entry name" value="EF-hand"/>
    <property type="match status" value="1"/>
</dbReference>
<reference evidence="9" key="1">
    <citation type="submission" date="2020-03" db="EMBL/GenBank/DDBJ databases">
        <title>FDA dAtabase for Regulatory Grade micrObial Sequences (FDA-ARGOS): Supporting development and validation of Infectious Disease Dx tests.</title>
        <authorList>
            <person name="Campos J."/>
            <person name="Goldberg B."/>
            <person name="Tallon L."/>
            <person name="Sadzewicz L."/>
            <person name="Vavikolanu K."/>
            <person name="Mehta A."/>
            <person name="Aluvathingal J."/>
            <person name="Nadendla S."/>
            <person name="Nandy P."/>
            <person name="Geyer C."/>
            <person name="Yan Y."/>
            <person name="Sichtig H."/>
        </authorList>
    </citation>
    <scope>NUCLEOTIDE SEQUENCE [LARGE SCALE GENOMIC DNA]</scope>
    <source>
        <strain evidence="9">FDAARGOS_652</strain>
    </source>
</reference>
<dbReference type="PROSITE" id="PS00018">
    <property type="entry name" value="EF_HAND_1"/>
    <property type="match status" value="1"/>
</dbReference>
<dbReference type="GO" id="GO:0005509">
    <property type="term" value="F:calcium ion binding"/>
    <property type="evidence" value="ECO:0007669"/>
    <property type="project" value="InterPro"/>
</dbReference>
<dbReference type="EMBL" id="JABWAB010000004">
    <property type="protein sequence ID" value="KAF6052759.1"/>
    <property type="molecule type" value="Genomic_DNA"/>
</dbReference>
<dbReference type="GO" id="GO:0098744">
    <property type="term" value="F:1-phosphatidylinositol 4-kinase activator activity"/>
    <property type="evidence" value="ECO:0007669"/>
    <property type="project" value="EnsemblFungi"/>
</dbReference>
<evidence type="ECO:0000256" key="7">
    <source>
        <dbReference type="ARBA" id="ARBA00071944"/>
    </source>
</evidence>
<evidence type="ECO:0000256" key="2">
    <source>
        <dbReference type="ARBA" id="ARBA00022707"/>
    </source>
</evidence>
<feature type="domain" description="EF-hand" evidence="8">
    <location>
        <begin position="60"/>
        <end position="95"/>
    </location>
</feature>
<dbReference type="InterPro" id="IPR002048">
    <property type="entry name" value="EF_hand_dom"/>
</dbReference>
<dbReference type="Proteomes" id="UP000590412">
    <property type="component" value="Unassembled WGS sequence"/>
</dbReference>
<accession>A0A8X7NL42</accession>
<dbReference type="OrthoDB" id="191686at2759"/>
<evidence type="ECO:0000313" key="10">
    <source>
        <dbReference type="Proteomes" id="UP000590412"/>
    </source>
</evidence>
<name>A0A8X7NL42_CANPA</name>
<dbReference type="InterPro" id="IPR028846">
    <property type="entry name" value="Recoverin"/>
</dbReference>
<dbReference type="PANTHER" id="PTHR23055">
    <property type="entry name" value="CALCIUM BINDING PROTEINS"/>
    <property type="match status" value="1"/>
</dbReference>
<keyword evidence="3" id="KW-0479">Metal-binding</keyword>
<dbReference type="GO" id="GO:0005829">
    <property type="term" value="C:cytosol"/>
    <property type="evidence" value="ECO:0007669"/>
    <property type="project" value="TreeGrafter"/>
</dbReference>
<dbReference type="AlphaFoldDB" id="A0A8X7NL42"/>
<evidence type="ECO:0000256" key="1">
    <source>
        <dbReference type="ARBA" id="ARBA00006049"/>
    </source>
</evidence>
<dbReference type="PANTHER" id="PTHR23055:SF178">
    <property type="entry name" value="NEUROCALCIN HOMOLOG"/>
    <property type="match status" value="1"/>
</dbReference>
<dbReference type="InterPro" id="IPR011992">
    <property type="entry name" value="EF-hand-dom_pair"/>
</dbReference>
<dbReference type="PROSITE" id="PS50222">
    <property type="entry name" value="EF_HAND_2"/>
    <property type="match status" value="1"/>
</dbReference>
<dbReference type="FunFam" id="1.10.238.10:FF:000009">
    <property type="entry name" value="Visinin-like protein 1"/>
    <property type="match status" value="1"/>
</dbReference>
<keyword evidence="4" id="KW-0677">Repeat</keyword>
<organism evidence="9 10">
    <name type="scientific">Candida parapsilosis</name>
    <name type="common">Yeast</name>
    <dbReference type="NCBI Taxonomy" id="5480"/>
    <lineage>
        <taxon>Eukaryota</taxon>
        <taxon>Fungi</taxon>
        <taxon>Dikarya</taxon>
        <taxon>Ascomycota</taxon>
        <taxon>Saccharomycotina</taxon>
        <taxon>Pichiomycetes</taxon>
        <taxon>Debaryomycetaceae</taxon>
        <taxon>Candida/Lodderomyces clade</taxon>
        <taxon>Candida</taxon>
    </lineage>
</organism>
<evidence type="ECO:0000256" key="4">
    <source>
        <dbReference type="ARBA" id="ARBA00022737"/>
    </source>
</evidence>
<evidence type="ECO:0000256" key="5">
    <source>
        <dbReference type="ARBA" id="ARBA00022837"/>
    </source>
</evidence>
<gene>
    <name evidence="9" type="primary">FRQ1</name>
    <name evidence="9" type="ORF">FOB60_003015</name>
</gene>
<keyword evidence="5" id="KW-0106">Calcium</keyword>
<keyword evidence="2" id="KW-0519">Myristate</keyword>
<dbReference type="PRINTS" id="PR00450">
    <property type="entry name" value="RECOVERIN"/>
</dbReference>
<dbReference type="GO" id="GO:0000139">
    <property type="term" value="C:Golgi membrane"/>
    <property type="evidence" value="ECO:0007669"/>
    <property type="project" value="EnsemblFungi"/>
</dbReference>
<sequence length="191" mass="22263">MGKAASKLSKDDLKRLQENTYFDKRELQSWYKGFLRDCPSGQLTEEDFAKIYQQFFPFGDPKDYCHYLFLQFDQDNSNFIDFKEFILAFSITSRGKIEQKVTWSFDFYDYNKTGKLRYNDIVPVISATYKMIGPMAALPPDESTPELRAEKWFTLLGKNKDTDVITLDDFKRLAEIDPSIKGALAEYSDLV</sequence>
<evidence type="ECO:0000256" key="3">
    <source>
        <dbReference type="ARBA" id="ARBA00022723"/>
    </source>
</evidence>
<dbReference type="Gene3D" id="1.10.238.10">
    <property type="entry name" value="EF-hand"/>
    <property type="match status" value="1"/>
</dbReference>
<comment type="caution">
    <text evidence="9">The sequence shown here is derived from an EMBL/GenBank/DDBJ whole genome shotgun (WGS) entry which is preliminary data.</text>
</comment>
<keyword evidence="6" id="KW-0449">Lipoprotein</keyword>
<comment type="similarity">
    <text evidence="1">Belongs to the recoverin family.</text>
</comment>
<proteinExistence type="inferred from homology"/>
<evidence type="ECO:0000259" key="8">
    <source>
        <dbReference type="PROSITE" id="PS50222"/>
    </source>
</evidence>